<dbReference type="NCBIfam" id="TIGR00604">
    <property type="entry name" value="rad3"/>
    <property type="match status" value="1"/>
</dbReference>
<comment type="cofactor">
    <cofactor evidence="1">
        <name>[4Fe-4S] cluster</name>
        <dbReference type="ChEBI" id="CHEBI:49883"/>
    </cofactor>
</comment>
<dbReference type="GO" id="GO:0003677">
    <property type="term" value="F:DNA binding"/>
    <property type="evidence" value="ECO:0007669"/>
    <property type="project" value="InterPro"/>
</dbReference>
<dbReference type="EMBL" id="JAACXV010000275">
    <property type="protein sequence ID" value="KAF7280781.1"/>
    <property type="molecule type" value="Genomic_DNA"/>
</dbReference>
<dbReference type="InterPro" id="IPR027417">
    <property type="entry name" value="P-loop_NTPase"/>
</dbReference>
<dbReference type="GO" id="GO:0003678">
    <property type="term" value="F:DNA helicase activity"/>
    <property type="evidence" value="ECO:0007669"/>
    <property type="project" value="InterPro"/>
</dbReference>
<feature type="domain" description="Helicase ATP-binding" evidence="13">
    <location>
        <begin position="13"/>
        <end position="299"/>
    </location>
</feature>
<dbReference type="GO" id="GO:0051536">
    <property type="term" value="F:iron-sulfur cluster binding"/>
    <property type="evidence" value="ECO:0007669"/>
    <property type="project" value="UniProtKB-KW"/>
</dbReference>
<dbReference type="OrthoDB" id="267079at2759"/>
<evidence type="ECO:0000256" key="10">
    <source>
        <dbReference type="ARBA" id="ARBA00023014"/>
    </source>
</evidence>
<organism evidence="14 15">
    <name type="scientific">Rhynchophorus ferrugineus</name>
    <name type="common">Red palm weevil</name>
    <name type="synonym">Curculio ferrugineus</name>
    <dbReference type="NCBI Taxonomy" id="354439"/>
    <lineage>
        <taxon>Eukaryota</taxon>
        <taxon>Metazoa</taxon>
        <taxon>Ecdysozoa</taxon>
        <taxon>Arthropoda</taxon>
        <taxon>Hexapoda</taxon>
        <taxon>Insecta</taxon>
        <taxon>Pterygota</taxon>
        <taxon>Neoptera</taxon>
        <taxon>Endopterygota</taxon>
        <taxon>Coleoptera</taxon>
        <taxon>Polyphaga</taxon>
        <taxon>Cucujiformia</taxon>
        <taxon>Curculionidae</taxon>
        <taxon>Dryophthorinae</taxon>
        <taxon>Rhynchophorus</taxon>
    </lineage>
</organism>
<dbReference type="SMART" id="SM00491">
    <property type="entry name" value="HELICc2"/>
    <property type="match status" value="1"/>
</dbReference>
<evidence type="ECO:0000256" key="11">
    <source>
        <dbReference type="ARBA" id="ARBA00023235"/>
    </source>
</evidence>
<keyword evidence="5" id="KW-0547">Nucleotide-binding</keyword>
<keyword evidence="4" id="KW-0479">Metal-binding</keyword>
<gene>
    <name evidence="14" type="ORF">GWI33_005507</name>
</gene>
<evidence type="ECO:0000256" key="7">
    <source>
        <dbReference type="ARBA" id="ARBA00022806"/>
    </source>
</evidence>
<comment type="caution">
    <text evidence="14">The sequence shown here is derived from an EMBL/GenBank/DDBJ whole genome shotgun (WGS) entry which is preliminary data.</text>
</comment>
<evidence type="ECO:0000256" key="8">
    <source>
        <dbReference type="ARBA" id="ARBA00022840"/>
    </source>
</evidence>
<comment type="similarity">
    <text evidence="3">Belongs to the DEAD box helicase family. DEAH subfamily. DDX11/CHL1 sub-subfamily.</text>
</comment>
<dbReference type="InterPro" id="IPR014001">
    <property type="entry name" value="Helicase_ATP-bd"/>
</dbReference>
<accession>A0A834MDQ1</accession>
<protein>
    <recommendedName>
        <fullName evidence="13">Helicase ATP-binding domain-containing protein</fullName>
    </recommendedName>
</protein>
<evidence type="ECO:0000256" key="1">
    <source>
        <dbReference type="ARBA" id="ARBA00001966"/>
    </source>
</evidence>
<dbReference type="GO" id="GO:0046872">
    <property type="term" value="F:metal ion binding"/>
    <property type="evidence" value="ECO:0007669"/>
    <property type="project" value="UniProtKB-KW"/>
</dbReference>
<dbReference type="Gene3D" id="1.10.275.40">
    <property type="match status" value="1"/>
</dbReference>
<comment type="subcellular location">
    <subcellularLocation>
        <location evidence="2">Nucleus</location>
    </subcellularLocation>
</comment>
<dbReference type="Gene3D" id="3.40.50.300">
    <property type="entry name" value="P-loop containing nucleotide triphosphate hydrolases"/>
    <property type="match status" value="3"/>
</dbReference>
<name>A0A834MDQ1_RHYFE</name>
<dbReference type="GO" id="GO:0005634">
    <property type="term" value="C:nucleus"/>
    <property type="evidence" value="ECO:0007669"/>
    <property type="project" value="UniProtKB-SubCell"/>
</dbReference>
<evidence type="ECO:0000313" key="14">
    <source>
        <dbReference type="EMBL" id="KAF7280781.1"/>
    </source>
</evidence>
<dbReference type="InterPro" id="IPR013020">
    <property type="entry name" value="Rad3/Chl1-like"/>
</dbReference>
<dbReference type="InterPro" id="IPR006554">
    <property type="entry name" value="Helicase-like_DEXD_c2"/>
</dbReference>
<proteinExistence type="inferred from homology"/>
<evidence type="ECO:0000256" key="9">
    <source>
        <dbReference type="ARBA" id="ARBA00023004"/>
    </source>
</evidence>
<dbReference type="Proteomes" id="UP000625711">
    <property type="component" value="Unassembled WGS sequence"/>
</dbReference>
<evidence type="ECO:0000256" key="5">
    <source>
        <dbReference type="ARBA" id="ARBA00022741"/>
    </source>
</evidence>
<keyword evidence="9" id="KW-0408">Iron</keyword>
<dbReference type="InterPro" id="IPR014013">
    <property type="entry name" value="Helic_SF1/SF2_ATP-bd_DinG/Rad3"/>
</dbReference>
<dbReference type="Pfam" id="PF06733">
    <property type="entry name" value="DEAD_2"/>
    <property type="match status" value="1"/>
</dbReference>
<dbReference type="InterPro" id="IPR006555">
    <property type="entry name" value="ATP-dep_Helicase_C"/>
</dbReference>
<keyword evidence="10" id="KW-0411">Iron-sulfur</keyword>
<evidence type="ECO:0000256" key="6">
    <source>
        <dbReference type="ARBA" id="ARBA00022801"/>
    </source>
</evidence>
<dbReference type="GO" id="GO:0006139">
    <property type="term" value="P:nucleobase-containing compound metabolic process"/>
    <property type="evidence" value="ECO:0007669"/>
    <property type="project" value="InterPro"/>
</dbReference>
<dbReference type="PANTHER" id="PTHR11472:SF41">
    <property type="entry name" value="ATP-DEPENDENT DNA HELICASE DDX11-RELATED"/>
    <property type="match status" value="1"/>
</dbReference>
<dbReference type="Pfam" id="PF13307">
    <property type="entry name" value="Helicase_C_2"/>
    <property type="match status" value="1"/>
</dbReference>
<evidence type="ECO:0000256" key="4">
    <source>
        <dbReference type="ARBA" id="ARBA00022723"/>
    </source>
</evidence>
<dbReference type="PANTHER" id="PTHR11472">
    <property type="entry name" value="DNA REPAIR DEAD HELICASE RAD3/XP-D SUBFAMILY MEMBER"/>
    <property type="match status" value="1"/>
</dbReference>
<dbReference type="InterPro" id="IPR045028">
    <property type="entry name" value="DinG/Rad3-like"/>
</dbReference>
<dbReference type="SUPFAM" id="SSF52540">
    <property type="entry name" value="P-loop containing nucleoside triphosphate hydrolases"/>
    <property type="match status" value="2"/>
</dbReference>
<keyword evidence="15" id="KW-1185">Reference proteome</keyword>
<reference evidence="14" key="1">
    <citation type="submission" date="2020-08" db="EMBL/GenBank/DDBJ databases">
        <title>Genome sequencing and assembly of the red palm weevil Rhynchophorus ferrugineus.</title>
        <authorList>
            <person name="Dias G.B."/>
            <person name="Bergman C.M."/>
            <person name="Manee M."/>
        </authorList>
    </citation>
    <scope>NUCLEOTIDE SEQUENCE</scope>
    <source>
        <strain evidence="14">AA-2017</strain>
        <tissue evidence="14">Whole larva</tissue>
    </source>
</reference>
<dbReference type="InterPro" id="IPR010614">
    <property type="entry name" value="RAD3-like_helicase_DEAD"/>
</dbReference>
<evidence type="ECO:0000256" key="3">
    <source>
        <dbReference type="ARBA" id="ARBA00008435"/>
    </source>
</evidence>
<keyword evidence="8" id="KW-0067">ATP-binding</keyword>
<dbReference type="SMART" id="SM00487">
    <property type="entry name" value="DEXDc"/>
    <property type="match status" value="1"/>
</dbReference>
<dbReference type="GO" id="GO:0005524">
    <property type="term" value="F:ATP binding"/>
    <property type="evidence" value="ECO:0007669"/>
    <property type="project" value="UniProtKB-KW"/>
</dbReference>
<evidence type="ECO:0000256" key="2">
    <source>
        <dbReference type="ARBA" id="ARBA00004123"/>
    </source>
</evidence>
<dbReference type="CDD" id="cd18788">
    <property type="entry name" value="SF2_C_XPD"/>
    <property type="match status" value="1"/>
</dbReference>
<evidence type="ECO:0000256" key="12">
    <source>
        <dbReference type="ARBA" id="ARBA00023242"/>
    </source>
</evidence>
<evidence type="ECO:0000313" key="15">
    <source>
        <dbReference type="Proteomes" id="UP000625711"/>
    </source>
</evidence>
<sequence length="725" mass="82718">MENLSLLNENLKEGNDFSFPFTPYDIQLQFMQNLYAALENKQLGIFESPTGTGKSLSILCGAVKWLKDHQEYEKVSLHEKIEALADKKKALSSDDTNWFETQSQEIEITRKLHELKIEQNTLIDYEKKIEKFKKGNLKSKKKSARVMASEDGKPVKRQKTENCQCPFYKQTGIEELRDFALNEIHDIEDLVHVGKELSACPYYASRKAAEDAELILVPYNTLLHKSTREANGISLKNNVVIIDEAHNLLEALAQMYGSEVNYPQLYYALHQVKCYKERYNVMFSANTLRHVNQLIFVINKLLLALDKDVKEDVVEISTLESFVVTAGIEQYNFFNLVKFCKNSKITQKIRSYSLKYSIENEMTKKKIVKKGVKDFLSSISSKRVPEENKDEKATFPMPNNPLLPVVSFLDTLNYSHTDGRILVSKTADKQSSKLQFLLLNPSSNFTDIVSEARSVIVAGGTMKPYTEFRDRLFINSGASSDRIIQYSCDHIIPAENILPIAVTKGPKNKNLLFNFSNRLLMGESLKTILIETCGHVKGGIVVFFPSYNYENWVYEQVKSINFGRPLFREPQHSGLVDEVLQKYSSTIEKSSNALLFSVVGGKLSEGLNFSDDLGRCVIVVGLPYPNVNAPDLKEKMSYLDKTEGSGAGQKFYENLCMKAVNQCIGRSVRHKNDYATVLLLDQRFARANIQKALPDWIQRSFKICDYSETFTHIKKFFQERRKNTP</sequence>
<keyword evidence="12" id="KW-0539">Nucleus</keyword>
<keyword evidence="6" id="KW-0378">Hydrolase</keyword>
<keyword evidence="11" id="KW-0413">Isomerase</keyword>
<keyword evidence="7" id="KW-0347">Helicase</keyword>
<evidence type="ECO:0000259" key="13">
    <source>
        <dbReference type="PROSITE" id="PS51193"/>
    </source>
</evidence>
<dbReference type="SMART" id="SM00488">
    <property type="entry name" value="DEXDc2"/>
    <property type="match status" value="1"/>
</dbReference>
<dbReference type="GO" id="GO:0034085">
    <property type="term" value="P:establishment of sister chromatid cohesion"/>
    <property type="evidence" value="ECO:0007669"/>
    <property type="project" value="TreeGrafter"/>
</dbReference>
<dbReference type="AlphaFoldDB" id="A0A834MDQ1"/>
<dbReference type="PROSITE" id="PS51193">
    <property type="entry name" value="HELICASE_ATP_BIND_2"/>
    <property type="match status" value="1"/>
</dbReference>
<dbReference type="GO" id="GO:0016818">
    <property type="term" value="F:hydrolase activity, acting on acid anhydrides, in phosphorus-containing anhydrides"/>
    <property type="evidence" value="ECO:0007669"/>
    <property type="project" value="InterPro"/>
</dbReference>